<dbReference type="PANTHER" id="PTHR30250">
    <property type="entry name" value="PST FAMILY PREDICTED COLANIC ACID TRANSPORTER"/>
    <property type="match status" value="1"/>
</dbReference>
<dbReference type="EMBL" id="JAIKTU010000005">
    <property type="protein sequence ID" value="MBY0755174.1"/>
    <property type="molecule type" value="Genomic_DNA"/>
</dbReference>
<dbReference type="PANTHER" id="PTHR30250:SF21">
    <property type="entry name" value="LIPID II FLIPPASE MURJ"/>
    <property type="match status" value="1"/>
</dbReference>
<comment type="caution">
    <text evidence="7">The sequence shown here is derived from an EMBL/GenBank/DDBJ whole genome shotgun (WGS) entry which is preliminary data.</text>
</comment>
<dbReference type="PIRSF" id="PIRSF038958">
    <property type="entry name" value="PG_synth_SpoVB"/>
    <property type="match status" value="1"/>
</dbReference>
<dbReference type="InterPro" id="IPR024923">
    <property type="entry name" value="PG_synth_SpoVB"/>
</dbReference>
<feature type="transmembrane region" description="Helical" evidence="6">
    <location>
        <begin position="234"/>
        <end position="254"/>
    </location>
</feature>
<dbReference type="InterPro" id="IPR050833">
    <property type="entry name" value="Poly_Biosynth_Transport"/>
</dbReference>
<dbReference type="Proteomes" id="UP001299068">
    <property type="component" value="Unassembled WGS sequence"/>
</dbReference>
<reference evidence="7 8" key="1">
    <citation type="journal article" date="2021" name="Cell Host Microbe">
        <title>in vivo commensal control of Clostridioides difficile virulence.</title>
        <authorList>
            <person name="Girinathan B.P."/>
            <person name="Dibenedetto N."/>
            <person name="Worley J.N."/>
            <person name="Peltier J."/>
            <person name="Arrieta-Ortiz M.L."/>
            <person name="Rupa Christinal Immanuel S."/>
            <person name="Lavin R."/>
            <person name="Delaney M.L."/>
            <person name="Cummins C."/>
            <person name="Hoffmann M."/>
            <person name="Luo Y."/>
            <person name="Gonzalez-Escalona N."/>
            <person name="Allard M."/>
            <person name="Onderdonk A.B."/>
            <person name="Gerber G.K."/>
            <person name="Sonenshein A.L."/>
            <person name="Baliga N."/>
            <person name="Dupuy B."/>
            <person name="Bry L."/>
        </authorList>
    </citation>
    <scope>NUCLEOTIDE SEQUENCE [LARGE SCALE GENOMIC DNA]</scope>
    <source>
        <strain evidence="7 8">DSM 599</strain>
    </source>
</reference>
<evidence type="ECO:0000313" key="8">
    <source>
        <dbReference type="Proteomes" id="UP001299068"/>
    </source>
</evidence>
<feature type="transmembrane region" description="Helical" evidence="6">
    <location>
        <begin position="184"/>
        <end position="206"/>
    </location>
</feature>
<feature type="transmembrane region" description="Helical" evidence="6">
    <location>
        <begin position="323"/>
        <end position="342"/>
    </location>
</feature>
<keyword evidence="5 6" id="KW-0472">Membrane</keyword>
<dbReference type="RefSeq" id="WP_221860259.1">
    <property type="nucleotide sequence ID" value="NZ_JAIKTU010000005.1"/>
</dbReference>
<feature type="transmembrane region" description="Helical" evidence="6">
    <location>
        <begin position="50"/>
        <end position="71"/>
    </location>
</feature>
<organism evidence="7 8">
    <name type="scientific">Clostridium sardiniense</name>
    <name type="common">Clostridium absonum</name>
    <dbReference type="NCBI Taxonomy" id="29369"/>
    <lineage>
        <taxon>Bacteria</taxon>
        <taxon>Bacillati</taxon>
        <taxon>Bacillota</taxon>
        <taxon>Clostridia</taxon>
        <taxon>Eubacteriales</taxon>
        <taxon>Clostridiaceae</taxon>
        <taxon>Clostridium</taxon>
    </lineage>
</organism>
<evidence type="ECO:0000256" key="1">
    <source>
        <dbReference type="ARBA" id="ARBA00004651"/>
    </source>
</evidence>
<gene>
    <name evidence="7" type="ORF">K5V21_06870</name>
</gene>
<keyword evidence="8" id="KW-1185">Reference proteome</keyword>
<feature type="transmembrane region" description="Helical" evidence="6">
    <location>
        <begin position="92"/>
        <end position="111"/>
    </location>
</feature>
<feature type="transmembrane region" description="Helical" evidence="6">
    <location>
        <begin position="161"/>
        <end position="178"/>
    </location>
</feature>
<feature type="transmembrane region" description="Helical" evidence="6">
    <location>
        <begin position="12"/>
        <end position="30"/>
    </location>
</feature>
<feature type="transmembrane region" description="Helical" evidence="6">
    <location>
        <begin position="123"/>
        <end position="140"/>
    </location>
</feature>
<evidence type="ECO:0000256" key="4">
    <source>
        <dbReference type="ARBA" id="ARBA00022989"/>
    </source>
</evidence>
<evidence type="ECO:0000313" key="7">
    <source>
        <dbReference type="EMBL" id="MBY0755174.1"/>
    </source>
</evidence>
<dbReference type="Pfam" id="PF01943">
    <property type="entry name" value="Polysacc_synt"/>
    <property type="match status" value="1"/>
</dbReference>
<proteinExistence type="predicted"/>
<feature type="transmembrane region" description="Helical" evidence="6">
    <location>
        <begin position="281"/>
        <end position="302"/>
    </location>
</feature>
<accession>A0ABS7KWH7</accession>
<keyword evidence="4 6" id="KW-1133">Transmembrane helix</keyword>
<evidence type="ECO:0000256" key="2">
    <source>
        <dbReference type="ARBA" id="ARBA00022475"/>
    </source>
</evidence>
<keyword evidence="2" id="KW-1003">Cell membrane</keyword>
<dbReference type="CDD" id="cd13124">
    <property type="entry name" value="MATE_SpoVB_like"/>
    <property type="match status" value="1"/>
</dbReference>
<protein>
    <submittedName>
        <fullName evidence="7">Polysaccharide biosynthesis protein</fullName>
    </submittedName>
</protein>
<evidence type="ECO:0000256" key="3">
    <source>
        <dbReference type="ARBA" id="ARBA00022692"/>
    </source>
</evidence>
<keyword evidence="3 6" id="KW-0812">Transmembrane</keyword>
<feature type="transmembrane region" description="Helical" evidence="6">
    <location>
        <begin position="362"/>
        <end position="379"/>
    </location>
</feature>
<evidence type="ECO:0000256" key="6">
    <source>
        <dbReference type="SAM" id="Phobius"/>
    </source>
</evidence>
<feature type="transmembrane region" description="Helical" evidence="6">
    <location>
        <begin position="386"/>
        <end position="407"/>
    </location>
</feature>
<comment type="subcellular location">
    <subcellularLocation>
        <location evidence="1">Cell membrane</location>
        <topology evidence="1">Multi-pass membrane protein</topology>
    </subcellularLocation>
</comment>
<sequence>MREESSSTKGFMILSLAGIFAKVLSAFYVPLLNRIIGVEGVGMYSRSYDIFMFVYAITSMGCQPAVAKVVAELRALGNERDAVKALKISRKVYGLIGGALTIILLLLAYPIAKVGEIENSTFAIMFLAPSIFLTAILSAYRGYFQGKNEMTGIAVSQVLEQLLNVFTSLLFAFLLYHITIQMGAAGGTVGTSLGAIVAIFYLVYIYDKKKFEEVAYNSPKTGKRITSKTILRKLIRYGFPITLSAGIQNFGGMVDMMNVSRRLIHAGFTQTQSDSLYGLLYNYKVLIGVPLIIVTALTTIVLPAVSRASALKDRKSIRRSANFAFRVTFAITVPAAIGLAVLNTDIYTLLYQSDKGAYIMEYGSFILVFTAIAQVQSVILQGISQFYPMIMSFAIGIVIKIIANYILVGIPSINILGVLVGNFLSFFVPVIINHRILTRSIRYKVPLIRNCVKPIIASVCMAIVILILKQPILIIGGFIGTSKIVMYLYTVIYTILLVGIGGLVYLYIMVSLGGIRKLDIEALSPRIYTMLPRFIRKKLM</sequence>
<name>A0ABS7KWH7_CLOSR</name>
<dbReference type="InterPro" id="IPR002797">
    <property type="entry name" value="Polysacc_synth"/>
</dbReference>
<feature type="transmembrane region" description="Helical" evidence="6">
    <location>
        <begin position="486"/>
        <end position="508"/>
    </location>
</feature>
<feature type="transmembrane region" description="Helical" evidence="6">
    <location>
        <begin position="413"/>
        <end position="434"/>
    </location>
</feature>
<evidence type="ECO:0000256" key="5">
    <source>
        <dbReference type="ARBA" id="ARBA00023136"/>
    </source>
</evidence>
<feature type="transmembrane region" description="Helical" evidence="6">
    <location>
        <begin position="455"/>
        <end position="480"/>
    </location>
</feature>